<name>A0A2P7U2Z5_9NEIS</name>
<evidence type="ECO:0008006" key="3">
    <source>
        <dbReference type="Google" id="ProtNLM"/>
    </source>
</evidence>
<keyword evidence="2" id="KW-1185">Reference proteome</keyword>
<proteinExistence type="predicted"/>
<dbReference type="AlphaFoldDB" id="A0A2P7U2Z5"/>
<sequence>MQKLPKEKRPILQHLWIFGNGECVQGLWIDPAQQVKEGGCIQCLGSSADGFHQEYLPIKDISPEQRIGVCSAFTPYAVSGGMMATSLGINMILEWLSTGKIEKNYQTRYNSIHYLNKIEDINLIGNDKCQFCGVSGELNEYK</sequence>
<dbReference type="OrthoDB" id="891532at2"/>
<accession>A0A2P7U2Z5</accession>
<dbReference type="RefSeq" id="WP_106740018.1">
    <property type="nucleotide sequence ID" value="NZ_PXYY01000004.1"/>
</dbReference>
<evidence type="ECO:0000313" key="1">
    <source>
        <dbReference type="EMBL" id="PSJ81316.1"/>
    </source>
</evidence>
<organism evidence="1 2">
    <name type="scientific">Neisseria iguanae</name>
    <dbReference type="NCBI Taxonomy" id="90242"/>
    <lineage>
        <taxon>Bacteria</taxon>
        <taxon>Pseudomonadati</taxon>
        <taxon>Pseudomonadota</taxon>
        <taxon>Betaproteobacteria</taxon>
        <taxon>Neisseriales</taxon>
        <taxon>Neisseriaceae</taxon>
        <taxon>Neisseria</taxon>
    </lineage>
</organism>
<dbReference type="Proteomes" id="UP000241868">
    <property type="component" value="Unassembled WGS sequence"/>
</dbReference>
<dbReference type="EMBL" id="PXYY01000004">
    <property type="protein sequence ID" value="PSJ81316.1"/>
    <property type="molecule type" value="Genomic_DNA"/>
</dbReference>
<gene>
    <name evidence="1" type="ORF">C7N83_01160</name>
</gene>
<evidence type="ECO:0000313" key="2">
    <source>
        <dbReference type="Proteomes" id="UP000241868"/>
    </source>
</evidence>
<reference evidence="1 2" key="1">
    <citation type="submission" date="2018-03" db="EMBL/GenBank/DDBJ databases">
        <title>Neisseria weixii sp. nov., isolated from the intestinal contents of Tibetan Plateau pika (Ochotona curzoniae) in Yushu, Qinghai Province, China.</title>
        <authorList>
            <person name="Gui Z."/>
        </authorList>
    </citation>
    <scope>NUCLEOTIDE SEQUENCE [LARGE SCALE GENOMIC DNA]</scope>
    <source>
        <strain evidence="1 2">ATCC 51483</strain>
    </source>
</reference>
<protein>
    <recommendedName>
        <fullName evidence="3">THIF-type NAD/FAD binding fold domain-containing protein</fullName>
    </recommendedName>
</protein>
<comment type="caution">
    <text evidence="1">The sequence shown here is derived from an EMBL/GenBank/DDBJ whole genome shotgun (WGS) entry which is preliminary data.</text>
</comment>